<accession>A0A917MCV8</accession>
<keyword evidence="5 6" id="KW-0472">Membrane</keyword>
<feature type="transmembrane region" description="Helical" evidence="6">
    <location>
        <begin position="454"/>
        <end position="473"/>
    </location>
</feature>
<dbReference type="Pfam" id="PF03772">
    <property type="entry name" value="Competence"/>
    <property type="match status" value="1"/>
</dbReference>
<dbReference type="Proteomes" id="UP000633278">
    <property type="component" value="Unassembled WGS sequence"/>
</dbReference>
<evidence type="ECO:0000256" key="3">
    <source>
        <dbReference type="ARBA" id="ARBA00022692"/>
    </source>
</evidence>
<evidence type="ECO:0000256" key="6">
    <source>
        <dbReference type="SAM" id="Phobius"/>
    </source>
</evidence>
<feature type="transmembrane region" description="Helical" evidence="6">
    <location>
        <begin position="282"/>
        <end position="301"/>
    </location>
</feature>
<feature type="transmembrane region" description="Helical" evidence="6">
    <location>
        <begin position="235"/>
        <end position="253"/>
    </location>
</feature>
<feature type="domain" description="DUF4131" evidence="8">
    <location>
        <begin position="4"/>
        <end position="140"/>
    </location>
</feature>
<comment type="caution">
    <text evidence="9">The sequence shown here is derived from an EMBL/GenBank/DDBJ whole genome shotgun (WGS) entry which is preliminary data.</text>
</comment>
<evidence type="ECO:0000313" key="9">
    <source>
        <dbReference type="EMBL" id="GGG96721.1"/>
    </source>
</evidence>
<feature type="transmembrane region" description="Helical" evidence="6">
    <location>
        <begin position="398"/>
        <end position="418"/>
    </location>
</feature>
<dbReference type="GO" id="GO:0005886">
    <property type="term" value="C:plasma membrane"/>
    <property type="evidence" value="ECO:0007669"/>
    <property type="project" value="UniProtKB-SubCell"/>
</dbReference>
<dbReference type="InterPro" id="IPR025405">
    <property type="entry name" value="DUF4131"/>
</dbReference>
<evidence type="ECO:0000256" key="2">
    <source>
        <dbReference type="ARBA" id="ARBA00022475"/>
    </source>
</evidence>
<name>A0A917MCV8_9FLAO</name>
<reference evidence="9" key="2">
    <citation type="submission" date="2020-09" db="EMBL/GenBank/DDBJ databases">
        <authorList>
            <person name="Sun Q."/>
            <person name="Zhou Y."/>
        </authorList>
    </citation>
    <scope>NUCLEOTIDE SEQUENCE</scope>
    <source>
        <strain evidence="9">CGMCC 1.15763</strain>
    </source>
</reference>
<proteinExistence type="predicted"/>
<dbReference type="PANTHER" id="PTHR30619:SF1">
    <property type="entry name" value="RECOMBINATION PROTEIN 2"/>
    <property type="match status" value="1"/>
</dbReference>
<dbReference type="Pfam" id="PF13567">
    <property type="entry name" value="DUF4131"/>
    <property type="match status" value="1"/>
</dbReference>
<gene>
    <name evidence="9" type="ORF">GCM10011416_13220</name>
</gene>
<evidence type="ECO:0000259" key="7">
    <source>
        <dbReference type="Pfam" id="PF03772"/>
    </source>
</evidence>
<evidence type="ECO:0000256" key="4">
    <source>
        <dbReference type="ARBA" id="ARBA00022989"/>
    </source>
</evidence>
<keyword evidence="3 6" id="KW-0812">Transmembrane</keyword>
<comment type="subcellular location">
    <subcellularLocation>
        <location evidence="1">Cell membrane</location>
        <topology evidence="1">Multi-pass membrane protein</topology>
    </subcellularLocation>
</comment>
<feature type="transmembrane region" description="Helical" evidence="6">
    <location>
        <begin position="202"/>
        <end position="223"/>
    </location>
</feature>
<protein>
    <submittedName>
        <fullName evidence="9">Competence protein ComEC</fullName>
    </submittedName>
</protein>
<sequence length="630" mass="71689">MFHRIRKKILFTILTGLFFVFIGVFSVHFQKARHQIPFETKSSEQLTPVLIKLVKRLKTTSNSANYIAEIKQIGLSTAKGKLLFQVQIDTVKPTLILSDFLWVYGDLEKVQGPLNPHQFDYKAYLEKLDVYQRMTVKNGHWVMQESNAFSILRWADQTRLQIQTALKKLDFTSDEFGIINALLLGQRTELSEELQEDYTKAGAIHILAISGLHIGILLLLFNTLFKPLLFFKQGAYIKTILLVLLLWAFALIAGLSSSVIRATTMFSFVAIAMIFKSQTAVLHSLISSLFVLLLYNPLFLFDVGFQLSYAAVFGIVWMQPLIYKIWKPKVWLFRKAWQLTTVSIAAQLAVLPISLYYFHQFPALFIVSNLLIVPCLGFILFVGLLVIALSLFNAVPIFLVDAYGFIIATMNAIIQWIASQDAFVIEEIPFSAPLLLVSYACLISAFLYISKPKFIKLVSLLLAILCFQSLYFLEKWQSSQQRKFVVFHQTAQTVLIHQQGTTATLFHNLDSLSLKHSSFLKSYRIGERITRQTAIDSIPSLISFANKKLLIVDSLGVYQLNGLEYPIVLLRQSPKINLERLILSVTPSLVIADGSNYTSSIEAWEKICKNFKLPFYNTRTQGAFVFYEDK</sequence>
<evidence type="ECO:0000256" key="1">
    <source>
        <dbReference type="ARBA" id="ARBA00004651"/>
    </source>
</evidence>
<reference evidence="9" key="1">
    <citation type="journal article" date="2014" name="Int. J. Syst. Evol. Microbiol.">
        <title>Complete genome sequence of Corynebacterium casei LMG S-19264T (=DSM 44701T), isolated from a smear-ripened cheese.</title>
        <authorList>
            <consortium name="US DOE Joint Genome Institute (JGI-PGF)"/>
            <person name="Walter F."/>
            <person name="Albersmeier A."/>
            <person name="Kalinowski J."/>
            <person name="Ruckert C."/>
        </authorList>
    </citation>
    <scope>NUCLEOTIDE SEQUENCE</scope>
    <source>
        <strain evidence="9">CGMCC 1.15763</strain>
    </source>
</reference>
<dbReference type="PANTHER" id="PTHR30619">
    <property type="entry name" value="DNA INTERNALIZATION/COMPETENCE PROTEIN COMEC/REC2"/>
    <property type="match status" value="1"/>
</dbReference>
<evidence type="ECO:0000256" key="5">
    <source>
        <dbReference type="ARBA" id="ARBA00023136"/>
    </source>
</evidence>
<keyword evidence="4 6" id="KW-1133">Transmembrane helix</keyword>
<dbReference type="NCBIfam" id="TIGR00360">
    <property type="entry name" value="ComEC_N-term"/>
    <property type="match status" value="1"/>
</dbReference>
<feature type="domain" description="ComEC/Rec2-related protein" evidence="7">
    <location>
        <begin position="182"/>
        <end position="451"/>
    </location>
</feature>
<organism evidence="9 10">
    <name type="scientific">Polaribacter pacificus</name>
    <dbReference type="NCBI Taxonomy" id="1775173"/>
    <lineage>
        <taxon>Bacteria</taxon>
        <taxon>Pseudomonadati</taxon>
        <taxon>Bacteroidota</taxon>
        <taxon>Flavobacteriia</taxon>
        <taxon>Flavobacteriales</taxon>
        <taxon>Flavobacteriaceae</taxon>
    </lineage>
</organism>
<evidence type="ECO:0000259" key="8">
    <source>
        <dbReference type="Pfam" id="PF13567"/>
    </source>
</evidence>
<feature type="transmembrane region" description="Helical" evidence="6">
    <location>
        <begin position="338"/>
        <end position="358"/>
    </location>
</feature>
<dbReference type="EMBL" id="BMJW01000001">
    <property type="protein sequence ID" value="GGG96721.1"/>
    <property type="molecule type" value="Genomic_DNA"/>
</dbReference>
<dbReference type="InterPro" id="IPR004477">
    <property type="entry name" value="ComEC_N"/>
</dbReference>
<dbReference type="InterPro" id="IPR052159">
    <property type="entry name" value="Competence_DNA_uptake"/>
</dbReference>
<evidence type="ECO:0000313" key="10">
    <source>
        <dbReference type="Proteomes" id="UP000633278"/>
    </source>
</evidence>
<feature type="transmembrane region" description="Helical" evidence="6">
    <location>
        <begin position="430"/>
        <end position="449"/>
    </location>
</feature>
<feature type="transmembrane region" description="Helical" evidence="6">
    <location>
        <begin position="364"/>
        <end position="391"/>
    </location>
</feature>
<keyword evidence="2" id="KW-1003">Cell membrane</keyword>
<dbReference type="AlphaFoldDB" id="A0A917MCV8"/>
<keyword evidence="10" id="KW-1185">Reference proteome</keyword>